<dbReference type="EMBL" id="BC002465">
    <property type="protein sequence ID" value="AAH02465.1"/>
    <property type="molecule type" value="mRNA"/>
</dbReference>
<reference evidence="1" key="1">
    <citation type="submission" date="2001-02" db="EMBL/GenBank/DDBJ databases">
        <authorList>
            <person name="Strausberg R."/>
        </authorList>
    </citation>
    <scope>NUCLEOTIDE SEQUENCE</scope>
    <source>
        <tissue evidence="1">Eye</tissue>
    </source>
</reference>
<proteinExistence type="evidence at transcript level"/>
<organism evidence="1">
    <name type="scientific">Homo sapiens</name>
    <name type="common">Human</name>
    <dbReference type="NCBI Taxonomy" id="9606"/>
    <lineage>
        <taxon>Eukaryota</taxon>
        <taxon>Metazoa</taxon>
        <taxon>Chordata</taxon>
        <taxon>Craniata</taxon>
        <taxon>Vertebrata</taxon>
        <taxon>Euteleostomi</taxon>
        <taxon>Mammalia</taxon>
        <taxon>Eutheria</taxon>
        <taxon>Euarchontoglires</taxon>
        <taxon>Primates</taxon>
        <taxon>Haplorrhini</taxon>
        <taxon>Catarrhini</taxon>
        <taxon>Hominidae</taxon>
        <taxon>Homo</taxon>
    </lineage>
</organism>
<accession>Q9BUN3</accession>
<name>Q9BUN3_HUMAN</name>
<protein>
    <submittedName>
        <fullName evidence="1">Uncharacterized protein</fullName>
    </submittedName>
</protein>
<evidence type="ECO:0000313" key="1">
    <source>
        <dbReference type="EMBL" id="AAH02465.1"/>
    </source>
</evidence>
<dbReference type="AlphaFoldDB" id="Q9BUN3"/>
<feature type="non-terminal residue" evidence="1">
    <location>
        <position position="1"/>
    </location>
</feature>
<sequence>LIFNSRVARQEKERNDVRKVGKLCTVIPESPGTTLGDVVGHSVHVLPQQGGFSQKGHKKKSYSVE</sequence>